<dbReference type="EMBL" id="VTAW01000036">
    <property type="protein sequence ID" value="TYT60568.1"/>
    <property type="molecule type" value="Genomic_DNA"/>
</dbReference>
<proteinExistence type="predicted"/>
<name>A0A5D5AFI2_9EURY</name>
<reference evidence="1 2" key="1">
    <citation type="submission" date="2019-08" db="EMBL/GenBank/DDBJ databases">
        <title>Archaea genome.</title>
        <authorList>
            <person name="Kajale S."/>
            <person name="Shouche Y."/>
            <person name="Deshpande N."/>
            <person name="Sharma A."/>
        </authorList>
    </citation>
    <scope>NUCLEOTIDE SEQUENCE [LARGE SCALE GENOMIC DNA]</scope>
    <source>
        <strain evidence="1 2">ESP3B_9</strain>
    </source>
</reference>
<dbReference type="Proteomes" id="UP000324104">
    <property type="component" value="Unassembled WGS sequence"/>
</dbReference>
<keyword evidence="2" id="KW-1185">Reference proteome</keyword>
<comment type="caution">
    <text evidence="1">The sequence shown here is derived from an EMBL/GenBank/DDBJ whole genome shotgun (WGS) entry which is preliminary data.</text>
</comment>
<gene>
    <name evidence="1" type="ORF">FYC77_18020</name>
</gene>
<accession>A0A5D5AFI2</accession>
<sequence>MGQRHVEPGDAPTIEQVTRRLEAEDVADVARATFDCAGELAALECGSTAAALAACRLASRRTRREPLTCERMADTFDVDPEHVADAEATIASYLTPPADADDVRALRRTLIVAYELLDAVERDRLHALELPGSYLADAAPWLLGRTQRSIESRDDDRRGLDEDELRAHVERLEADLELARLGTLLYADVDDVRGE</sequence>
<organism evidence="1 2">
    <name type="scientific">Natrialba swarupiae</name>
    <dbReference type="NCBI Taxonomy" id="2448032"/>
    <lineage>
        <taxon>Archaea</taxon>
        <taxon>Methanobacteriati</taxon>
        <taxon>Methanobacteriota</taxon>
        <taxon>Stenosarchaea group</taxon>
        <taxon>Halobacteria</taxon>
        <taxon>Halobacteriales</taxon>
        <taxon>Natrialbaceae</taxon>
        <taxon>Natrialba</taxon>
    </lineage>
</organism>
<protein>
    <submittedName>
        <fullName evidence="1">Uncharacterized protein</fullName>
    </submittedName>
</protein>
<evidence type="ECO:0000313" key="2">
    <source>
        <dbReference type="Proteomes" id="UP000324104"/>
    </source>
</evidence>
<dbReference type="RefSeq" id="WP_149082888.1">
    <property type="nucleotide sequence ID" value="NZ_VTAW01000036.1"/>
</dbReference>
<dbReference type="AlphaFoldDB" id="A0A5D5AFI2"/>
<evidence type="ECO:0000313" key="1">
    <source>
        <dbReference type="EMBL" id="TYT60568.1"/>
    </source>
</evidence>